<organism evidence="3 4">
    <name type="scientific">Streptomyces chilikensis</name>
    <dbReference type="NCBI Taxonomy" id="1194079"/>
    <lineage>
        <taxon>Bacteria</taxon>
        <taxon>Bacillati</taxon>
        <taxon>Actinomycetota</taxon>
        <taxon>Actinomycetes</taxon>
        <taxon>Kitasatosporales</taxon>
        <taxon>Streptomycetaceae</taxon>
        <taxon>Streptomyces</taxon>
    </lineage>
</organism>
<keyword evidence="2" id="KW-0812">Transmembrane</keyword>
<reference evidence="3 4" key="1">
    <citation type="submission" date="2024-06" db="EMBL/GenBank/DDBJ databases">
        <title>The Natural Products Discovery Center: Release of the First 8490 Sequenced Strains for Exploring Actinobacteria Biosynthetic Diversity.</title>
        <authorList>
            <person name="Kalkreuter E."/>
            <person name="Kautsar S.A."/>
            <person name="Yang D."/>
            <person name="Bader C.D."/>
            <person name="Teijaro C.N."/>
            <person name="Fluegel L."/>
            <person name="Davis C.M."/>
            <person name="Simpson J.R."/>
            <person name="Lauterbach L."/>
            <person name="Steele A.D."/>
            <person name="Gui C."/>
            <person name="Meng S."/>
            <person name="Li G."/>
            <person name="Viehrig K."/>
            <person name="Ye F."/>
            <person name="Su P."/>
            <person name="Kiefer A.F."/>
            <person name="Nichols A."/>
            <person name="Cepeda A.J."/>
            <person name="Yan W."/>
            <person name="Fan B."/>
            <person name="Jiang Y."/>
            <person name="Adhikari A."/>
            <person name="Zheng C.-J."/>
            <person name="Schuster L."/>
            <person name="Cowan T.M."/>
            <person name="Smanski M.J."/>
            <person name="Chevrette M.G."/>
            <person name="De Carvalho L.P.S."/>
            <person name="Shen B."/>
        </authorList>
    </citation>
    <scope>NUCLEOTIDE SEQUENCE [LARGE SCALE GENOMIC DNA]</scope>
    <source>
        <strain evidence="3 4">NPDC048117</strain>
    </source>
</reference>
<feature type="transmembrane region" description="Helical" evidence="2">
    <location>
        <begin position="31"/>
        <end position="55"/>
    </location>
</feature>
<dbReference type="InterPro" id="IPR043857">
    <property type="entry name" value="DUF5819"/>
</dbReference>
<protein>
    <submittedName>
        <fullName evidence="3">DUF5819 family protein</fullName>
    </submittedName>
</protein>
<gene>
    <name evidence="3" type="ORF">AB0D95_20475</name>
</gene>
<dbReference type="Pfam" id="PF19136">
    <property type="entry name" value="DUF5819"/>
    <property type="match status" value="1"/>
</dbReference>
<accession>A0ABV3ETS2</accession>
<evidence type="ECO:0000256" key="1">
    <source>
        <dbReference type="SAM" id="MobiDB-lite"/>
    </source>
</evidence>
<evidence type="ECO:0000313" key="4">
    <source>
        <dbReference type="Proteomes" id="UP001551584"/>
    </source>
</evidence>
<dbReference type="Proteomes" id="UP001551584">
    <property type="component" value="Unassembled WGS sequence"/>
</dbReference>
<dbReference type="EMBL" id="JBEZNA010000051">
    <property type="protein sequence ID" value="MEU9579615.1"/>
    <property type="molecule type" value="Genomic_DNA"/>
</dbReference>
<feature type="region of interest" description="Disordered" evidence="1">
    <location>
        <begin position="1"/>
        <end position="21"/>
    </location>
</feature>
<keyword evidence="4" id="KW-1185">Reference proteome</keyword>
<keyword evidence="2" id="KW-1133">Transmembrane helix</keyword>
<proteinExistence type="predicted"/>
<sequence>MALTETHQGGPPPEGATPPTGVAALGLPGRILAAVALALVAGLACVHLGVVFLHVAPANTLSKRHAQAVDDWIYPEFEQNWKLFAPNPLQQNIAVQVRAEIRTGDGDARTVDWTDLSAEDGRAIDGNPAPSHTQQNELRRAWDFYVSSHDDENRATGPRGRLAEEYLRRIVVMRLGRTYEAEVERIQIRSRTLQVAPPVWSGEKAESEPRYRVLPWWNVSADDVPGGDL</sequence>
<name>A0ABV3ETS2_9ACTN</name>
<evidence type="ECO:0000256" key="2">
    <source>
        <dbReference type="SAM" id="Phobius"/>
    </source>
</evidence>
<comment type="caution">
    <text evidence="3">The sequence shown here is derived from an EMBL/GenBank/DDBJ whole genome shotgun (WGS) entry which is preliminary data.</text>
</comment>
<dbReference type="RefSeq" id="WP_280870290.1">
    <property type="nucleotide sequence ID" value="NZ_JBEZNA010000051.1"/>
</dbReference>
<evidence type="ECO:0000313" key="3">
    <source>
        <dbReference type="EMBL" id="MEU9579615.1"/>
    </source>
</evidence>
<keyword evidence="2" id="KW-0472">Membrane</keyword>